<feature type="chain" id="PRO_5046545397" evidence="4">
    <location>
        <begin position="21"/>
        <end position="210"/>
    </location>
</feature>
<evidence type="ECO:0000313" key="6">
    <source>
        <dbReference type="EMBL" id="MCD7469307.1"/>
    </source>
</evidence>
<dbReference type="InterPro" id="IPR000907">
    <property type="entry name" value="LipOase"/>
</dbReference>
<sequence length="210" mass="23311">MNLNAALNPSLVLLVGIISSDSISLAIEANQLLILNYYDIEMPYMRKVNMSPSMIFASRTVLFLQKDGTLKPLAIELILPHLGGDQFGATSKMFTPAVTGVEYALWQIAKAFVAINDSGVHQFLSHCFECSILSKRFCILTSVIPMHINALSCKAVSNAGGIVEKTGFSGPLPKELMSISYRDWVKHSQMNLLREEWQLRIQLPNMVYAC</sequence>
<dbReference type="SUPFAM" id="SSF48484">
    <property type="entry name" value="Lipoxigenase"/>
    <property type="match status" value="1"/>
</dbReference>
<keyword evidence="3" id="KW-0560">Oxidoreductase</keyword>
<dbReference type="Proteomes" id="UP000823775">
    <property type="component" value="Unassembled WGS sequence"/>
</dbReference>
<keyword evidence="1" id="KW-0479">Metal-binding</keyword>
<keyword evidence="7" id="KW-1185">Reference proteome</keyword>
<protein>
    <submittedName>
        <fullName evidence="6">Arachidonate 5-lipoxygenase</fullName>
    </submittedName>
</protein>
<feature type="signal peptide" evidence="4">
    <location>
        <begin position="1"/>
        <end position="20"/>
    </location>
</feature>
<comment type="caution">
    <text evidence="6">The sequence shown here is derived from an EMBL/GenBank/DDBJ whole genome shotgun (WGS) entry which is preliminary data.</text>
</comment>
<name>A0ABS8TFM5_DATST</name>
<dbReference type="PANTHER" id="PTHR11771">
    <property type="entry name" value="LIPOXYGENASE"/>
    <property type="match status" value="1"/>
</dbReference>
<dbReference type="InterPro" id="IPR013819">
    <property type="entry name" value="LipOase_C"/>
</dbReference>
<gene>
    <name evidence="6" type="primary">ALOX5_2</name>
    <name evidence="6" type="ORF">HAX54_008241</name>
</gene>
<evidence type="ECO:0000256" key="4">
    <source>
        <dbReference type="SAM" id="SignalP"/>
    </source>
</evidence>
<dbReference type="Pfam" id="PF00305">
    <property type="entry name" value="Lipoxygenase"/>
    <property type="match status" value="1"/>
</dbReference>
<dbReference type="InterPro" id="IPR036226">
    <property type="entry name" value="LipOase_C_sf"/>
</dbReference>
<evidence type="ECO:0000313" key="7">
    <source>
        <dbReference type="Proteomes" id="UP000823775"/>
    </source>
</evidence>
<proteinExistence type="predicted"/>
<evidence type="ECO:0000256" key="1">
    <source>
        <dbReference type="ARBA" id="ARBA00022723"/>
    </source>
</evidence>
<evidence type="ECO:0000256" key="3">
    <source>
        <dbReference type="ARBA" id="ARBA00023002"/>
    </source>
</evidence>
<keyword evidence="2" id="KW-0223">Dioxygenase</keyword>
<dbReference type="Gene3D" id="1.20.245.10">
    <property type="entry name" value="Lipoxygenase-1, Domain 5"/>
    <property type="match status" value="1"/>
</dbReference>
<evidence type="ECO:0000259" key="5">
    <source>
        <dbReference type="PROSITE" id="PS51393"/>
    </source>
</evidence>
<dbReference type="PROSITE" id="PS51393">
    <property type="entry name" value="LIPOXYGENASE_3"/>
    <property type="match status" value="1"/>
</dbReference>
<dbReference type="EMBL" id="JACEIK010001425">
    <property type="protein sequence ID" value="MCD7469307.1"/>
    <property type="molecule type" value="Genomic_DNA"/>
</dbReference>
<dbReference type="Gene3D" id="3.10.450.60">
    <property type="match status" value="1"/>
</dbReference>
<feature type="domain" description="Lipoxygenase" evidence="5">
    <location>
        <begin position="1"/>
        <end position="141"/>
    </location>
</feature>
<accession>A0ABS8TFM5</accession>
<keyword evidence="4" id="KW-0732">Signal</keyword>
<evidence type="ECO:0000256" key="2">
    <source>
        <dbReference type="ARBA" id="ARBA00022964"/>
    </source>
</evidence>
<organism evidence="6 7">
    <name type="scientific">Datura stramonium</name>
    <name type="common">Jimsonweed</name>
    <name type="synonym">Common thornapple</name>
    <dbReference type="NCBI Taxonomy" id="4076"/>
    <lineage>
        <taxon>Eukaryota</taxon>
        <taxon>Viridiplantae</taxon>
        <taxon>Streptophyta</taxon>
        <taxon>Embryophyta</taxon>
        <taxon>Tracheophyta</taxon>
        <taxon>Spermatophyta</taxon>
        <taxon>Magnoliopsida</taxon>
        <taxon>eudicotyledons</taxon>
        <taxon>Gunneridae</taxon>
        <taxon>Pentapetalae</taxon>
        <taxon>asterids</taxon>
        <taxon>lamiids</taxon>
        <taxon>Solanales</taxon>
        <taxon>Solanaceae</taxon>
        <taxon>Solanoideae</taxon>
        <taxon>Datureae</taxon>
        <taxon>Datura</taxon>
    </lineage>
</organism>
<reference evidence="6 7" key="1">
    <citation type="journal article" date="2021" name="BMC Genomics">
        <title>Datura genome reveals duplications of psychoactive alkaloid biosynthetic genes and high mutation rate following tissue culture.</title>
        <authorList>
            <person name="Rajewski A."/>
            <person name="Carter-House D."/>
            <person name="Stajich J."/>
            <person name="Litt A."/>
        </authorList>
    </citation>
    <scope>NUCLEOTIDE SEQUENCE [LARGE SCALE GENOMIC DNA]</scope>
    <source>
        <strain evidence="6">AR-01</strain>
    </source>
</reference>